<dbReference type="InterPro" id="IPR011761">
    <property type="entry name" value="ATP-grasp"/>
</dbReference>
<dbReference type="Gene3D" id="3.30.470.20">
    <property type="entry name" value="ATP-grasp fold, B domain"/>
    <property type="match status" value="1"/>
</dbReference>
<dbReference type="Pfam" id="PF08443">
    <property type="entry name" value="RimK"/>
    <property type="match status" value="1"/>
</dbReference>
<keyword evidence="4" id="KW-1185">Reference proteome</keyword>
<gene>
    <name evidence="3" type="ORF">SAMN05216243_3051</name>
</gene>
<sequence length="286" mass="32330">MRRTGWIIYEKEDAAANSSYIDWFIDECSKQGISLMLILRHQLTIGIFSQRTEIKLHNQIASQPDFCVVRTVEPLLTRQLELLGIPVFNPFDVSFSCNNKAITHQRVAQLEIPMVDTSFWHYHQLGEQLPIAPPFVIKEADGRGGKQVYLVESLREWQQTLPRLSAKDLLIQACNVQRGKDLRIFVVGKEIVGAVLRENAEDFRANFKLGGSASYYPISAQEKELVQKIINDFSFGMVGIDFLFDTAGGLLFNEIEDVVGSRTLSKVSSVNLLEKYVSFINEQIGG</sequence>
<dbReference type="GO" id="GO:0018169">
    <property type="term" value="F:ribosomal S6-glutamic acid ligase activity"/>
    <property type="evidence" value="ECO:0007669"/>
    <property type="project" value="TreeGrafter"/>
</dbReference>
<dbReference type="PANTHER" id="PTHR21621:SF0">
    <property type="entry name" value="BETA-CITRYLGLUTAMATE SYNTHASE B-RELATED"/>
    <property type="match status" value="1"/>
</dbReference>
<keyword evidence="3" id="KW-0436">Ligase</keyword>
<dbReference type="GO" id="GO:0009432">
    <property type="term" value="P:SOS response"/>
    <property type="evidence" value="ECO:0007669"/>
    <property type="project" value="TreeGrafter"/>
</dbReference>
<evidence type="ECO:0000256" key="1">
    <source>
        <dbReference type="PROSITE-ProRule" id="PRU00409"/>
    </source>
</evidence>
<dbReference type="OrthoDB" id="4426445at2"/>
<dbReference type="AlphaFoldDB" id="A0A1G9BPJ3"/>
<dbReference type="Proteomes" id="UP000198694">
    <property type="component" value="Unassembled WGS sequence"/>
</dbReference>
<reference evidence="3 4" key="1">
    <citation type="submission" date="2016-10" db="EMBL/GenBank/DDBJ databases">
        <authorList>
            <person name="de Groot N.N."/>
        </authorList>
    </citation>
    <scope>NUCLEOTIDE SEQUENCE [LARGE SCALE GENOMIC DNA]</scope>
    <source>
        <strain evidence="3 4">CGMCC 1.6502</strain>
    </source>
</reference>
<proteinExistence type="predicted"/>
<keyword evidence="1" id="KW-0547">Nucleotide-binding</keyword>
<evidence type="ECO:0000313" key="4">
    <source>
        <dbReference type="Proteomes" id="UP000198694"/>
    </source>
</evidence>
<organism evidence="3 4">
    <name type="scientific">Sediminibacillus albus</name>
    <dbReference type="NCBI Taxonomy" id="407036"/>
    <lineage>
        <taxon>Bacteria</taxon>
        <taxon>Bacillati</taxon>
        <taxon>Bacillota</taxon>
        <taxon>Bacilli</taxon>
        <taxon>Bacillales</taxon>
        <taxon>Bacillaceae</taxon>
        <taxon>Sediminibacillus</taxon>
    </lineage>
</organism>
<name>A0A1G9BPJ3_9BACI</name>
<dbReference type="EMBL" id="FNFL01000006">
    <property type="protein sequence ID" value="SDK41180.1"/>
    <property type="molecule type" value="Genomic_DNA"/>
</dbReference>
<dbReference type="GO" id="GO:0005737">
    <property type="term" value="C:cytoplasm"/>
    <property type="evidence" value="ECO:0007669"/>
    <property type="project" value="TreeGrafter"/>
</dbReference>
<dbReference type="PROSITE" id="PS50975">
    <property type="entry name" value="ATP_GRASP"/>
    <property type="match status" value="1"/>
</dbReference>
<dbReference type="RefSeq" id="WP_093215965.1">
    <property type="nucleotide sequence ID" value="NZ_FNFL01000006.1"/>
</dbReference>
<keyword evidence="1" id="KW-0067">ATP-binding</keyword>
<evidence type="ECO:0000313" key="3">
    <source>
        <dbReference type="EMBL" id="SDK41180.1"/>
    </source>
</evidence>
<dbReference type="STRING" id="407036.SAMN05216243_3051"/>
<protein>
    <submittedName>
        <fullName evidence="3">Gamma-F420-2:alpha-L-glutamate ligase</fullName>
    </submittedName>
</protein>
<dbReference type="PANTHER" id="PTHR21621">
    <property type="entry name" value="RIBOSOMAL PROTEIN S6 MODIFICATION PROTEIN"/>
    <property type="match status" value="1"/>
</dbReference>
<feature type="domain" description="ATP-grasp" evidence="2">
    <location>
        <begin position="104"/>
        <end position="281"/>
    </location>
</feature>
<dbReference type="SUPFAM" id="SSF56059">
    <property type="entry name" value="Glutathione synthetase ATP-binding domain-like"/>
    <property type="match status" value="1"/>
</dbReference>
<accession>A0A1G9BPJ3</accession>
<dbReference type="Gene3D" id="3.40.50.20">
    <property type="match status" value="1"/>
</dbReference>
<dbReference type="GO" id="GO:0046872">
    <property type="term" value="F:metal ion binding"/>
    <property type="evidence" value="ECO:0007669"/>
    <property type="project" value="InterPro"/>
</dbReference>
<dbReference type="GO" id="GO:0005524">
    <property type="term" value="F:ATP binding"/>
    <property type="evidence" value="ECO:0007669"/>
    <property type="project" value="UniProtKB-UniRule"/>
</dbReference>
<dbReference type="InterPro" id="IPR013651">
    <property type="entry name" value="ATP-grasp_RimK-type"/>
</dbReference>
<evidence type="ECO:0000259" key="2">
    <source>
        <dbReference type="PROSITE" id="PS50975"/>
    </source>
</evidence>